<accession>A0A5C5G8C6</accession>
<dbReference type="AlphaFoldDB" id="A0A5C5G8C6"/>
<proteinExistence type="inferred from homology"/>
<dbReference type="STRING" id="5288.A0A5C5G8C6"/>
<gene>
    <name evidence="5" type="ORF">DMC30DRAFT_345140</name>
</gene>
<sequence>MSAEGIPQKRAKVWLDCDPGRDDLVAILLALHLPEIELLGLSSVHGNASIEHMTYNAVRVLCSFGTPEQVATIPVHKGAERPLLVRPREASFVHGCDGLGGVEGLLDMTNPTVAAKQAEALKGNAVQGLADACRSLPDGEKLTLIATGSFTNVALFVSLFPDLVVEKVDRIVAMAGAEGRGNKSPVAESNVLCDPHAAAIVFDAEVPVVLCPLNLTHTALFTPSIHRLLLQPRPTHLPPTPPLTPTGVGTLPRALTPLRHTLSTNLSSFAEAYRLKYGMDGPPLHDALTVAFAAHPELFKGKRYRVDVELTGSHSLGATVVDLWDYKKAPEDTWGRDGKNVFVLEEVDTQAFWREVFLETVARADEVVPVNAAWREKRRDEEERARRAGKA</sequence>
<dbReference type="GO" id="GO:0005829">
    <property type="term" value="C:cytosol"/>
    <property type="evidence" value="ECO:0007669"/>
    <property type="project" value="TreeGrafter"/>
</dbReference>
<dbReference type="EMBL" id="SOZI01000001">
    <property type="protein sequence ID" value="TNY24642.1"/>
    <property type="molecule type" value="Genomic_DNA"/>
</dbReference>
<comment type="similarity">
    <text evidence="1">Belongs to the IUNH family.</text>
</comment>
<evidence type="ECO:0000313" key="6">
    <source>
        <dbReference type="Proteomes" id="UP000311382"/>
    </source>
</evidence>
<dbReference type="GO" id="GO:0006152">
    <property type="term" value="P:purine nucleoside catabolic process"/>
    <property type="evidence" value="ECO:0007669"/>
    <property type="project" value="TreeGrafter"/>
</dbReference>
<keyword evidence="6" id="KW-1185">Reference proteome</keyword>
<feature type="domain" description="Inosine/uridine-preferring nucleoside hydrolase" evidence="4">
    <location>
        <begin position="13"/>
        <end position="354"/>
    </location>
</feature>
<dbReference type="SUPFAM" id="SSF53590">
    <property type="entry name" value="Nucleoside hydrolase"/>
    <property type="match status" value="1"/>
</dbReference>
<dbReference type="GO" id="GO:0008477">
    <property type="term" value="F:purine nucleosidase activity"/>
    <property type="evidence" value="ECO:0007669"/>
    <property type="project" value="TreeGrafter"/>
</dbReference>
<evidence type="ECO:0000259" key="4">
    <source>
        <dbReference type="Pfam" id="PF01156"/>
    </source>
</evidence>
<name>A0A5C5G8C6_9BASI</name>
<reference evidence="5 6" key="1">
    <citation type="submission" date="2019-03" db="EMBL/GenBank/DDBJ databases">
        <title>Rhodosporidium diobovatum UCD-FST 08-225 genome sequencing, assembly, and annotation.</title>
        <authorList>
            <person name="Fakankun I.U."/>
            <person name="Fristensky B."/>
            <person name="Levin D.B."/>
        </authorList>
    </citation>
    <scope>NUCLEOTIDE SEQUENCE [LARGE SCALE GENOMIC DNA]</scope>
    <source>
        <strain evidence="5 6">UCD-FST 08-225</strain>
    </source>
</reference>
<evidence type="ECO:0000256" key="1">
    <source>
        <dbReference type="ARBA" id="ARBA00009176"/>
    </source>
</evidence>
<comment type="caution">
    <text evidence="5">The sequence shown here is derived from an EMBL/GenBank/DDBJ whole genome shotgun (WGS) entry which is preliminary data.</text>
</comment>
<dbReference type="PANTHER" id="PTHR12304">
    <property type="entry name" value="INOSINE-URIDINE PREFERRING NUCLEOSIDE HYDROLASE"/>
    <property type="match status" value="1"/>
</dbReference>
<evidence type="ECO:0000313" key="5">
    <source>
        <dbReference type="EMBL" id="TNY24642.1"/>
    </source>
</evidence>
<dbReference type="Gene3D" id="3.90.245.10">
    <property type="entry name" value="Ribonucleoside hydrolase-like"/>
    <property type="match status" value="1"/>
</dbReference>
<dbReference type="OrthoDB" id="432381at2759"/>
<protein>
    <submittedName>
        <fullName evidence="5">Inosine/uridine-preferring nucleoside hydrolase domain-containing protein</fullName>
    </submittedName>
</protein>
<evidence type="ECO:0000256" key="2">
    <source>
        <dbReference type="ARBA" id="ARBA00022801"/>
    </source>
</evidence>
<dbReference type="PANTHER" id="PTHR12304:SF4">
    <property type="entry name" value="URIDINE NUCLEOSIDASE"/>
    <property type="match status" value="1"/>
</dbReference>
<keyword evidence="3" id="KW-0326">Glycosidase</keyword>
<dbReference type="Pfam" id="PF01156">
    <property type="entry name" value="IU_nuc_hydro"/>
    <property type="match status" value="1"/>
</dbReference>
<keyword evidence="2 5" id="KW-0378">Hydrolase</keyword>
<evidence type="ECO:0000256" key="3">
    <source>
        <dbReference type="ARBA" id="ARBA00023295"/>
    </source>
</evidence>
<dbReference type="InterPro" id="IPR001910">
    <property type="entry name" value="Inosine/uridine_hydrolase_dom"/>
</dbReference>
<organism evidence="5 6">
    <name type="scientific">Rhodotorula diobovata</name>
    <dbReference type="NCBI Taxonomy" id="5288"/>
    <lineage>
        <taxon>Eukaryota</taxon>
        <taxon>Fungi</taxon>
        <taxon>Dikarya</taxon>
        <taxon>Basidiomycota</taxon>
        <taxon>Pucciniomycotina</taxon>
        <taxon>Microbotryomycetes</taxon>
        <taxon>Sporidiobolales</taxon>
        <taxon>Sporidiobolaceae</taxon>
        <taxon>Rhodotorula</taxon>
    </lineage>
</organism>
<dbReference type="Proteomes" id="UP000311382">
    <property type="component" value="Unassembled WGS sequence"/>
</dbReference>
<dbReference type="InterPro" id="IPR036452">
    <property type="entry name" value="Ribo_hydro-like"/>
</dbReference>
<dbReference type="InterPro" id="IPR023186">
    <property type="entry name" value="IUNH"/>
</dbReference>